<dbReference type="AlphaFoldDB" id="A0A2K9NU79"/>
<dbReference type="Gene3D" id="3.40.50.2000">
    <property type="entry name" value="Glycogen Phosphorylase B"/>
    <property type="match status" value="2"/>
</dbReference>
<dbReference type="Pfam" id="PF13439">
    <property type="entry name" value="Glyco_transf_4"/>
    <property type="match status" value="1"/>
</dbReference>
<dbReference type="EMBL" id="CP025704">
    <property type="protein sequence ID" value="AUN99073.1"/>
    <property type="molecule type" value="Genomic_DNA"/>
</dbReference>
<proteinExistence type="predicted"/>
<dbReference type="GO" id="GO:0016757">
    <property type="term" value="F:glycosyltransferase activity"/>
    <property type="evidence" value="ECO:0007669"/>
    <property type="project" value="InterPro"/>
</dbReference>
<dbReference type="SUPFAM" id="SSF53756">
    <property type="entry name" value="UDP-Glycosyltransferase/glycogen phosphorylase"/>
    <property type="match status" value="1"/>
</dbReference>
<dbReference type="InterPro" id="IPR028098">
    <property type="entry name" value="Glyco_trans_4-like_N"/>
</dbReference>
<dbReference type="InterPro" id="IPR001296">
    <property type="entry name" value="Glyco_trans_1"/>
</dbReference>
<dbReference type="PANTHER" id="PTHR45947:SF13">
    <property type="entry name" value="TRANSFERASE"/>
    <property type="match status" value="1"/>
</dbReference>
<accession>A0A2K9NU79</accession>
<protein>
    <submittedName>
        <fullName evidence="1">Uncharacterized protein</fullName>
    </submittedName>
</protein>
<organism evidence="1 2">
    <name type="scientific">Bacteriovorax stolpii</name>
    <name type="common">Bdellovibrio stolpii</name>
    <dbReference type="NCBI Taxonomy" id="960"/>
    <lineage>
        <taxon>Bacteria</taxon>
        <taxon>Pseudomonadati</taxon>
        <taxon>Bdellovibrionota</taxon>
        <taxon>Bacteriovoracia</taxon>
        <taxon>Bacteriovoracales</taxon>
        <taxon>Bacteriovoracaceae</taxon>
        <taxon>Bacteriovorax</taxon>
    </lineage>
</organism>
<dbReference type="InterPro" id="IPR050194">
    <property type="entry name" value="Glycosyltransferase_grp1"/>
</dbReference>
<dbReference type="Proteomes" id="UP000235584">
    <property type="component" value="Chromosome"/>
</dbReference>
<dbReference type="PANTHER" id="PTHR45947">
    <property type="entry name" value="SULFOQUINOVOSYL TRANSFERASE SQD2"/>
    <property type="match status" value="1"/>
</dbReference>
<dbReference type="KEGG" id="bsto:C0V70_13375"/>
<reference evidence="1 2" key="1">
    <citation type="submission" date="2018-01" db="EMBL/GenBank/DDBJ databases">
        <title>Complete genome sequence of Bacteriovorax stolpii DSM12778.</title>
        <authorList>
            <person name="Tang B."/>
            <person name="Chang J."/>
        </authorList>
    </citation>
    <scope>NUCLEOTIDE SEQUENCE [LARGE SCALE GENOMIC DNA]</scope>
    <source>
        <strain evidence="1 2">DSM 12778</strain>
    </source>
</reference>
<dbReference type="CDD" id="cd03801">
    <property type="entry name" value="GT4_PimA-like"/>
    <property type="match status" value="1"/>
</dbReference>
<dbReference type="RefSeq" id="WP_102244364.1">
    <property type="nucleotide sequence ID" value="NZ_CP025704.1"/>
</dbReference>
<sequence>MKVILFNGYDVWGGGEKWNFEVAQKLLSAGHEVVFIGPANGELFKRFNKLKTTQPNLDTLEFPITDKTYLNIVKQMVFWQLLNQINADAFVFNSYRDVRAVGWAVGRSHIKKRILRVGTPHAPKNKWSYRLTFKNGINTFVGISEDCIEAFRKTVPEFLEGKTIAKITNGIKLDEFVPVKKEIGETFIFGNCCRLTEQKGLSLFLQAMKKLVDQGHNVKAIIAGDGEDKEKLYNERKDLGLDSVVEFTGHIEKTAEFYPQIDALLFTSYFEGTARTILESYACARPVIAFKASSMAEMVNDGVDGYFAEAFSADDLAKKAALMIADKKKVLEMGQAGRAKVEREFSSDATYAEWVKLITK</sequence>
<evidence type="ECO:0000313" key="2">
    <source>
        <dbReference type="Proteomes" id="UP000235584"/>
    </source>
</evidence>
<keyword evidence="2" id="KW-1185">Reference proteome</keyword>
<name>A0A2K9NU79_BACTC</name>
<dbReference type="Pfam" id="PF00534">
    <property type="entry name" value="Glycos_transf_1"/>
    <property type="match status" value="1"/>
</dbReference>
<gene>
    <name evidence="1" type="ORF">C0V70_13375</name>
</gene>
<evidence type="ECO:0000313" key="1">
    <source>
        <dbReference type="EMBL" id="AUN99073.1"/>
    </source>
</evidence>